<dbReference type="Pfam" id="PF10545">
    <property type="entry name" value="MADF_DNA_bdg"/>
    <property type="match status" value="1"/>
</dbReference>
<feature type="compositionally biased region" description="Low complexity" evidence="1">
    <location>
        <begin position="126"/>
        <end position="139"/>
    </location>
</feature>
<reference evidence="3 4" key="1">
    <citation type="submission" date="2024-05" db="EMBL/GenBank/DDBJ databases">
        <title>Genetic variation in Jamaican populations of the coffee berry borer (Hypothenemus hampei).</title>
        <authorList>
            <person name="Errbii M."/>
            <person name="Myrie A."/>
        </authorList>
    </citation>
    <scope>NUCLEOTIDE SEQUENCE [LARGE SCALE GENOMIC DNA]</scope>
    <source>
        <strain evidence="3">JA-Hopewell-2020-01-JO</strain>
        <tissue evidence="3">Whole body</tissue>
    </source>
</reference>
<gene>
    <name evidence="3" type="ORF">ABEB36_015267</name>
</gene>
<dbReference type="InterPro" id="IPR006578">
    <property type="entry name" value="MADF-dom"/>
</dbReference>
<evidence type="ECO:0000313" key="4">
    <source>
        <dbReference type="Proteomes" id="UP001566132"/>
    </source>
</evidence>
<comment type="caution">
    <text evidence="3">The sequence shown here is derived from an EMBL/GenBank/DDBJ whole genome shotgun (WGS) entry which is preliminary data.</text>
</comment>
<keyword evidence="4" id="KW-1185">Reference proteome</keyword>
<evidence type="ECO:0000313" key="3">
    <source>
        <dbReference type="EMBL" id="KAL1487882.1"/>
    </source>
</evidence>
<feature type="compositionally biased region" description="Polar residues" evidence="1">
    <location>
        <begin position="178"/>
        <end position="204"/>
    </location>
</feature>
<dbReference type="SMART" id="SM00595">
    <property type="entry name" value="MADF"/>
    <property type="match status" value="1"/>
</dbReference>
<feature type="domain" description="MADF" evidence="2">
    <location>
        <begin position="18"/>
        <end position="115"/>
    </location>
</feature>
<name>A0ABD1DZQ1_HYPHA</name>
<dbReference type="PANTHER" id="PTHR21505:SF12">
    <property type="entry name" value="MADF DOMAIN-CONTAINING PROTEIN-RELATED"/>
    <property type="match status" value="1"/>
</dbReference>
<dbReference type="AlphaFoldDB" id="A0ABD1DZQ1"/>
<protein>
    <recommendedName>
        <fullName evidence="2">MADF domain-containing protein</fullName>
    </recommendedName>
</protein>
<dbReference type="Proteomes" id="UP001566132">
    <property type="component" value="Unassembled WGS sequence"/>
</dbReference>
<feature type="region of interest" description="Disordered" evidence="1">
    <location>
        <begin position="170"/>
        <end position="224"/>
    </location>
</feature>
<proteinExistence type="predicted"/>
<sequence>MSASDASILRLNDRDTIRFVQLYENELVLWNPQDPKYHKKDARDAAAQRVATELNIVNFTSKHVIMKFKNLRSSYLQEKKKIKESTKSGCSTDNVYVPKVIWFPIIDRFLKAHVKSRQTHSNLNETQIQDTQQTETQDGTQDYLETQNIEASDSQNSQASFTQNLQTQNSLAAGDEVASNSSQGNRTENEVQIPTTDASNSSIMSKKRKQSRISSEGPKRNRQAETIVAVSSTSHIDAALQKLDDISKRAQNTFNNQTHDDQLDTFGKYIASMLRSLPAAQSLTMQQKIVALLIEAQMSVQTSTFTPIIDDVLSDSVTHYSQSRPVSSSDVSIQLYSDNSMDLCSTVNAETDYSLTEL</sequence>
<dbReference type="PANTHER" id="PTHR21505">
    <property type="entry name" value="MADF DOMAIN-CONTAINING PROTEIN-RELATED"/>
    <property type="match status" value="1"/>
</dbReference>
<dbReference type="PROSITE" id="PS51029">
    <property type="entry name" value="MADF"/>
    <property type="match status" value="1"/>
</dbReference>
<accession>A0ABD1DZQ1</accession>
<evidence type="ECO:0000259" key="2">
    <source>
        <dbReference type="PROSITE" id="PS51029"/>
    </source>
</evidence>
<organism evidence="3 4">
    <name type="scientific">Hypothenemus hampei</name>
    <name type="common">Coffee berry borer</name>
    <dbReference type="NCBI Taxonomy" id="57062"/>
    <lineage>
        <taxon>Eukaryota</taxon>
        <taxon>Metazoa</taxon>
        <taxon>Ecdysozoa</taxon>
        <taxon>Arthropoda</taxon>
        <taxon>Hexapoda</taxon>
        <taxon>Insecta</taxon>
        <taxon>Pterygota</taxon>
        <taxon>Neoptera</taxon>
        <taxon>Endopterygota</taxon>
        <taxon>Coleoptera</taxon>
        <taxon>Polyphaga</taxon>
        <taxon>Cucujiformia</taxon>
        <taxon>Curculionidae</taxon>
        <taxon>Scolytinae</taxon>
        <taxon>Hypothenemus</taxon>
    </lineage>
</organism>
<dbReference type="EMBL" id="JBDJPC010000016">
    <property type="protein sequence ID" value="KAL1487882.1"/>
    <property type="molecule type" value="Genomic_DNA"/>
</dbReference>
<evidence type="ECO:0000256" key="1">
    <source>
        <dbReference type="SAM" id="MobiDB-lite"/>
    </source>
</evidence>
<feature type="region of interest" description="Disordered" evidence="1">
    <location>
        <begin position="118"/>
        <end position="139"/>
    </location>
</feature>